<dbReference type="AlphaFoldDB" id="A0AB34H2N5"/>
<evidence type="ECO:0000256" key="13">
    <source>
        <dbReference type="ARBA" id="ARBA00037660"/>
    </source>
</evidence>
<evidence type="ECO:0000256" key="5">
    <source>
        <dbReference type="ARBA" id="ARBA00022490"/>
    </source>
</evidence>
<feature type="transmembrane region" description="Helical" evidence="18">
    <location>
        <begin position="227"/>
        <end position="245"/>
    </location>
</feature>
<evidence type="ECO:0000256" key="14">
    <source>
        <dbReference type="ARBA" id="ARBA00039876"/>
    </source>
</evidence>
<organism evidence="19 20">
    <name type="scientific">Eschrichtius robustus</name>
    <name type="common">California gray whale</name>
    <name type="synonym">Eschrichtius gibbosus</name>
    <dbReference type="NCBI Taxonomy" id="9764"/>
    <lineage>
        <taxon>Eukaryota</taxon>
        <taxon>Metazoa</taxon>
        <taxon>Chordata</taxon>
        <taxon>Craniata</taxon>
        <taxon>Vertebrata</taxon>
        <taxon>Euteleostomi</taxon>
        <taxon>Mammalia</taxon>
        <taxon>Eutheria</taxon>
        <taxon>Laurasiatheria</taxon>
        <taxon>Artiodactyla</taxon>
        <taxon>Whippomorpha</taxon>
        <taxon>Cetacea</taxon>
        <taxon>Mysticeti</taxon>
        <taxon>Eschrichtiidae</taxon>
        <taxon>Eschrichtius</taxon>
    </lineage>
</organism>
<evidence type="ECO:0000313" key="20">
    <source>
        <dbReference type="Proteomes" id="UP001159641"/>
    </source>
</evidence>
<keyword evidence="7" id="KW-0378">Hydrolase</keyword>
<comment type="similarity">
    <text evidence="3">Belongs to the TMEM86 family.</text>
</comment>
<dbReference type="PANTHER" id="PTHR31885">
    <property type="entry name" value="GH04784P"/>
    <property type="match status" value="1"/>
</dbReference>
<evidence type="ECO:0000256" key="15">
    <source>
        <dbReference type="ARBA" id="ARBA00042674"/>
    </source>
</evidence>
<keyword evidence="8" id="KW-0256">Endoplasmic reticulum</keyword>
<dbReference type="GO" id="GO:0005789">
    <property type="term" value="C:endoplasmic reticulum membrane"/>
    <property type="evidence" value="ECO:0007669"/>
    <property type="project" value="UniProtKB-SubCell"/>
</dbReference>
<name>A0AB34H2N5_ESCRO</name>
<keyword evidence="10" id="KW-0443">Lipid metabolism</keyword>
<dbReference type="EMBL" id="JAIQCJ010001885">
    <property type="protein sequence ID" value="KAJ8787046.1"/>
    <property type="molecule type" value="Genomic_DNA"/>
</dbReference>
<dbReference type="PANTHER" id="PTHR31885:SF7">
    <property type="entry name" value="LYSOPLASMALOGENASE"/>
    <property type="match status" value="1"/>
</dbReference>
<dbReference type="GO" id="GO:0006629">
    <property type="term" value="P:lipid metabolic process"/>
    <property type="evidence" value="ECO:0007669"/>
    <property type="project" value="UniProtKB-KW"/>
</dbReference>
<accession>A0AB34H2N5</accession>
<gene>
    <name evidence="19" type="ORF">J1605_005927</name>
</gene>
<keyword evidence="20" id="KW-1185">Reference proteome</keyword>
<proteinExistence type="inferred from homology"/>
<evidence type="ECO:0000256" key="7">
    <source>
        <dbReference type="ARBA" id="ARBA00022801"/>
    </source>
</evidence>
<reference evidence="19 20" key="1">
    <citation type="submission" date="2022-11" db="EMBL/GenBank/DDBJ databases">
        <title>Whole genome sequence of Eschrichtius robustus ER-17-0199.</title>
        <authorList>
            <person name="Bruniche-Olsen A."/>
            <person name="Black A.N."/>
            <person name="Fields C.J."/>
            <person name="Walden K."/>
            <person name="Dewoody J.A."/>
        </authorList>
    </citation>
    <scope>NUCLEOTIDE SEQUENCE [LARGE SCALE GENOMIC DNA]</scope>
    <source>
        <strain evidence="19">ER-17-0199</strain>
        <tissue evidence="19">Blubber</tissue>
    </source>
</reference>
<keyword evidence="9 18" id="KW-1133">Transmembrane helix</keyword>
<evidence type="ECO:0000256" key="6">
    <source>
        <dbReference type="ARBA" id="ARBA00022692"/>
    </source>
</evidence>
<comment type="catalytic activity">
    <reaction evidence="17">
        <text>a 1-O-(1Z-alkenyl)-sn-glycero-3-phosphocholine + H2O = a 2,3-saturated aldehyde + sn-glycerol 3-phosphocholine</text>
        <dbReference type="Rhea" id="RHEA:22544"/>
        <dbReference type="ChEBI" id="CHEBI:15377"/>
        <dbReference type="ChEBI" id="CHEBI:16870"/>
        <dbReference type="ChEBI" id="CHEBI:73359"/>
        <dbReference type="ChEBI" id="CHEBI:77287"/>
        <dbReference type="EC" id="3.3.2.2"/>
    </reaction>
</comment>
<comment type="catalytic activity">
    <reaction evidence="16">
        <text>a 1-O-(1Z-alkenyl)-sn-glycero-3-phosphoethanolamine + H2O = a 2,3-saturated aldehyde + sn-glycero-3-phosphoethanolamine</text>
        <dbReference type="Rhea" id="RHEA:16905"/>
        <dbReference type="ChEBI" id="CHEBI:15377"/>
        <dbReference type="ChEBI" id="CHEBI:73359"/>
        <dbReference type="ChEBI" id="CHEBI:77288"/>
        <dbReference type="ChEBI" id="CHEBI:143890"/>
        <dbReference type="EC" id="3.3.2.2"/>
    </reaction>
</comment>
<evidence type="ECO:0000256" key="10">
    <source>
        <dbReference type="ARBA" id="ARBA00023098"/>
    </source>
</evidence>
<feature type="transmembrane region" description="Helical" evidence="18">
    <location>
        <begin position="200"/>
        <end position="220"/>
    </location>
</feature>
<evidence type="ECO:0000313" key="19">
    <source>
        <dbReference type="EMBL" id="KAJ8787046.1"/>
    </source>
</evidence>
<feature type="transmembrane region" description="Helical" evidence="18">
    <location>
        <begin position="251"/>
        <end position="271"/>
    </location>
</feature>
<evidence type="ECO:0000256" key="16">
    <source>
        <dbReference type="ARBA" id="ARBA00049458"/>
    </source>
</evidence>
<feature type="transmembrane region" description="Helical" evidence="18">
    <location>
        <begin position="76"/>
        <end position="94"/>
    </location>
</feature>
<dbReference type="InterPro" id="IPR012506">
    <property type="entry name" value="TMEM86B-like"/>
</dbReference>
<evidence type="ECO:0000256" key="12">
    <source>
        <dbReference type="ARBA" id="ARBA00035673"/>
    </source>
</evidence>
<dbReference type="GO" id="GO:0047408">
    <property type="term" value="F:alkenylglycerophosphocholine hydrolase activity"/>
    <property type="evidence" value="ECO:0007669"/>
    <property type="project" value="UniProtKB-EC"/>
</dbReference>
<keyword evidence="5" id="KW-0963">Cytoplasm</keyword>
<evidence type="ECO:0000256" key="17">
    <source>
        <dbReference type="ARBA" id="ARBA00049560"/>
    </source>
</evidence>
<dbReference type="EC" id="3.3.2.2" evidence="12"/>
<feature type="transmembrane region" description="Helical" evidence="18">
    <location>
        <begin position="153"/>
        <end position="170"/>
    </location>
</feature>
<evidence type="ECO:0000256" key="9">
    <source>
        <dbReference type="ARBA" id="ARBA00022989"/>
    </source>
</evidence>
<comment type="subunit">
    <text evidence="4">Homodimer.</text>
</comment>
<evidence type="ECO:0000256" key="11">
    <source>
        <dbReference type="ARBA" id="ARBA00023136"/>
    </source>
</evidence>
<comment type="function">
    <text evidence="13">Catalyzes the hydrolysis of the vinyl ether bond of choline or ethanolamine lysoplasmalogens, forming fatty aldehyde and glycerophosphocholine or glycerophosphoethanolamine, respectively and is specific for the sn-2-deacylated (lyso) form of plasmalogen.</text>
</comment>
<feature type="transmembrane region" description="Helical" evidence="18">
    <location>
        <begin position="43"/>
        <end position="64"/>
    </location>
</feature>
<evidence type="ECO:0000256" key="18">
    <source>
        <dbReference type="SAM" id="Phobius"/>
    </source>
</evidence>
<comment type="subcellular location">
    <subcellularLocation>
        <location evidence="2">Cytoplasm</location>
    </subcellularLocation>
    <subcellularLocation>
        <location evidence="1">Endoplasmic reticulum membrane</location>
        <topology evidence="1">Multi-pass membrane protein</topology>
    </subcellularLocation>
</comment>
<keyword evidence="6 18" id="KW-0812">Transmembrane</keyword>
<evidence type="ECO:0000256" key="1">
    <source>
        <dbReference type="ARBA" id="ARBA00004477"/>
    </source>
</evidence>
<protein>
    <recommendedName>
        <fullName evidence="14">Lysoplasmalogenase TMEM86B</fullName>
        <ecNumber evidence="12">3.3.2.2</ecNumber>
    </recommendedName>
    <alternativeName>
        <fullName evidence="15">Transmembrane protein 86B</fullName>
    </alternativeName>
</protein>
<feature type="transmembrane region" description="Helical" evidence="18">
    <location>
        <begin position="177"/>
        <end position="194"/>
    </location>
</feature>
<evidence type="ECO:0000256" key="4">
    <source>
        <dbReference type="ARBA" id="ARBA00011738"/>
    </source>
</evidence>
<dbReference type="Proteomes" id="UP001159641">
    <property type="component" value="Unassembled WGS sequence"/>
</dbReference>
<dbReference type="Pfam" id="PF07947">
    <property type="entry name" value="YhhN"/>
    <property type="match status" value="2"/>
</dbReference>
<sequence>MSSSGKVKNTPGALADVRGKPSLELRAGTASWFGSFLLVQQAFVAHVGRWLSPFFLTCAVYFLLWSPENQPSWVGALIKCLPILYLVVFLWTVYPGGGYSLLLQGALLCSAVGDSCLVWPEAFLHGERGCVVLSLRDPGGGRGQAHPPLSPPGMAAFAVAHLLYLWAFGLTPLKPSLLLPVLLASIPYYGLLLWHLPPDMVLPLTAYSLVLAAMLWRGLARGGSTSWGALLFTLSDAVLAWNIFVHPLPHAHLVVMTTYYAAQTLIALSAFQSPRLKSN</sequence>
<evidence type="ECO:0000256" key="8">
    <source>
        <dbReference type="ARBA" id="ARBA00022824"/>
    </source>
</evidence>
<keyword evidence="11 18" id="KW-0472">Membrane</keyword>
<comment type="caution">
    <text evidence="19">The sequence shown here is derived from an EMBL/GenBank/DDBJ whole genome shotgun (WGS) entry which is preliminary data.</text>
</comment>
<evidence type="ECO:0000256" key="2">
    <source>
        <dbReference type="ARBA" id="ARBA00004496"/>
    </source>
</evidence>
<evidence type="ECO:0000256" key="3">
    <source>
        <dbReference type="ARBA" id="ARBA00007375"/>
    </source>
</evidence>